<evidence type="ECO:0000313" key="3">
    <source>
        <dbReference type="EMBL" id="CAB0037857.1"/>
    </source>
</evidence>
<dbReference type="Gene3D" id="1.10.340.70">
    <property type="match status" value="1"/>
</dbReference>
<feature type="non-terminal residue" evidence="3">
    <location>
        <position position="386"/>
    </location>
</feature>
<reference evidence="3 4" key="1">
    <citation type="submission" date="2020-02" db="EMBL/GenBank/DDBJ databases">
        <authorList>
            <person name="Ferguson B K."/>
        </authorList>
    </citation>
    <scope>NUCLEOTIDE SEQUENCE [LARGE SCALE GENOMIC DNA]</scope>
</reference>
<protein>
    <recommendedName>
        <fullName evidence="2">Integrase zinc-binding domain-containing protein</fullName>
    </recommendedName>
</protein>
<dbReference type="OrthoDB" id="1938712at2759"/>
<organism evidence="3 4">
    <name type="scientific">Trichogramma brassicae</name>
    <dbReference type="NCBI Taxonomy" id="86971"/>
    <lineage>
        <taxon>Eukaryota</taxon>
        <taxon>Metazoa</taxon>
        <taxon>Ecdysozoa</taxon>
        <taxon>Arthropoda</taxon>
        <taxon>Hexapoda</taxon>
        <taxon>Insecta</taxon>
        <taxon>Pterygota</taxon>
        <taxon>Neoptera</taxon>
        <taxon>Endopterygota</taxon>
        <taxon>Hymenoptera</taxon>
        <taxon>Apocrita</taxon>
        <taxon>Proctotrupomorpha</taxon>
        <taxon>Chalcidoidea</taxon>
        <taxon>Trichogrammatidae</taxon>
        <taxon>Trichogramma</taxon>
    </lineage>
</organism>
<feature type="compositionally biased region" description="Polar residues" evidence="1">
    <location>
        <begin position="148"/>
        <end position="158"/>
    </location>
</feature>
<name>A0A6H5IKY8_9HYME</name>
<proteinExistence type="predicted"/>
<dbReference type="Pfam" id="PF17921">
    <property type="entry name" value="Integrase_H2C2"/>
    <property type="match status" value="1"/>
</dbReference>
<dbReference type="EMBL" id="CADCXV010000875">
    <property type="protein sequence ID" value="CAB0037857.1"/>
    <property type="molecule type" value="Genomic_DNA"/>
</dbReference>
<accession>A0A6H5IKY8</accession>
<dbReference type="AlphaFoldDB" id="A0A6H5IKY8"/>
<dbReference type="Proteomes" id="UP000479190">
    <property type="component" value="Unassembled WGS sequence"/>
</dbReference>
<evidence type="ECO:0000313" key="4">
    <source>
        <dbReference type="Proteomes" id="UP000479190"/>
    </source>
</evidence>
<feature type="domain" description="Integrase zinc-binding" evidence="2">
    <location>
        <begin position="339"/>
        <end position="386"/>
    </location>
</feature>
<gene>
    <name evidence="3" type="ORF">TBRA_LOCUS9666</name>
</gene>
<evidence type="ECO:0000256" key="1">
    <source>
        <dbReference type="SAM" id="MobiDB-lite"/>
    </source>
</evidence>
<feature type="compositionally biased region" description="Basic and acidic residues" evidence="1">
    <location>
        <begin position="71"/>
        <end position="96"/>
    </location>
</feature>
<feature type="region of interest" description="Disordered" evidence="1">
    <location>
        <begin position="61"/>
        <end position="123"/>
    </location>
</feature>
<keyword evidence="4" id="KW-1185">Reference proteome</keyword>
<evidence type="ECO:0000259" key="2">
    <source>
        <dbReference type="Pfam" id="PF17921"/>
    </source>
</evidence>
<feature type="region of interest" description="Disordered" evidence="1">
    <location>
        <begin position="142"/>
        <end position="161"/>
    </location>
</feature>
<sequence>MPDKMIFSRIVVDANAPYIHLHLADVHYTPYMPVAIANTEAQESNENIKQSHQGLSNTRLEEISGNLPPGRRRDSYNGIVERHGGSSDAREQDAIRSDMTLPVDTLSPPLQRSANDAPSDDNIDISISQRDHIISEGQDAATMEKSVTRNPPQQSASDSHLRDNHKTLCRYYVAKARPPRSNPPWYDDGLNGFGGLKQCRDHPFKYKENLIFTMSASIFAQSEIFEALVERDYLSLDLFKDLQLDTGDIVTIKTKFNTNFCLIVKDTVNDKCMRKDLIKIIKSLKALLIKEGIDCAGVIRDLAVLNLSDWQYFIEKFNEIFAGSTIKAMFYVNNLPVPPVESRYRVISEYHESAASAHRGINATYKRLAGDFYWRNMRADVDGFVK</sequence>
<dbReference type="InterPro" id="IPR041588">
    <property type="entry name" value="Integrase_H2C2"/>
</dbReference>